<organism evidence="1">
    <name type="scientific">Shigella dysenteriae</name>
    <dbReference type="NCBI Taxonomy" id="622"/>
    <lineage>
        <taxon>Bacteria</taxon>
        <taxon>Pseudomonadati</taxon>
        <taxon>Pseudomonadota</taxon>
        <taxon>Gammaproteobacteria</taxon>
        <taxon>Enterobacterales</taxon>
        <taxon>Enterobacteriaceae</taxon>
        <taxon>Shigella</taxon>
    </lineage>
</organism>
<accession>A0A142CLF1</accession>
<protein>
    <submittedName>
        <fullName evidence="1">Resolvase</fullName>
    </submittedName>
</protein>
<evidence type="ECO:0000313" key="1">
    <source>
        <dbReference type="EMBL" id="AMQ11396.1"/>
    </source>
</evidence>
<geneLocation type="plasmid" evidence="1">
    <name>p80-547</name>
</geneLocation>
<reference evidence="1" key="1">
    <citation type="journal article" date="2016" name="Nat. Microbiol.">
        <title>Global phylogeography and evolutionary history of Shigella dysenteriae type 1.</title>
        <authorList>
            <person name="Njamkepo E."/>
            <person name="Fawal N."/>
            <person name="Tran-Dien A."/>
            <person name="Hawkey J."/>
            <person name="Strockbine N."/>
            <person name="Jenkins C."/>
            <person name="Talukder K.A."/>
            <person name="Bercion R."/>
            <person name="Kuleshov K."/>
            <person name="Kolinska R."/>
            <person name="Russell J.E."/>
            <person name="Kaftyreva L."/>
            <person name="Accou-Demartin M."/>
            <person name="Karas A."/>
            <person name="Vandenberg O."/>
            <person name="Mather A.E."/>
            <person name="Mason C.J."/>
            <person name="Page A.J."/>
            <person name="Ramamurthy T."/>
            <person name="Bizet C."/>
            <person name="Gamian A."/>
            <person name="Carle I."/>
            <person name="Sow A.G."/>
            <person name="Bouchier C."/>
            <person name="Wester A.L."/>
            <person name="Lejay-Collin M."/>
            <person name="Fonkoua M.C."/>
            <person name="Hello S.L."/>
            <person name="Blaser M.J."/>
            <person name="Jernberg C."/>
            <person name="Ruckly C."/>
            <person name="Merens A."/>
            <person name="Page A.L."/>
            <person name="Aslett M."/>
            <person name="Roggentin P."/>
            <person name="Fruth A."/>
            <person name="Denamur E."/>
            <person name="Venkatesan M."/>
            <person name="Bercovier H."/>
            <person name="Bodhidatta L."/>
            <person name="Chiou C.S."/>
            <person name="Clermont D."/>
            <person name="Colonna B."/>
            <person name="Egorova S."/>
            <person name="Pazhani G.P."/>
            <person name="Ezernitchi A.V."/>
            <person name="Guigon G."/>
            <person name="Harris S.R."/>
            <person name="Izumiya H."/>
            <person name="Korzeniowska-Kowal A."/>
            <person name="Lutynska A."/>
            <person name="Gouali M."/>
            <person name="Grimont F."/>
            <person name="Langendorf C."/>
            <person name="Marejkova M."/>
            <person name="Peterson L.A."/>
            <person name="Perez-Perez G."/>
            <person name="Ngandjio A."/>
            <person name="Podkolzin A."/>
            <person name="Souche E."/>
            <person name="Makarova M."/>
            <person name="Shipulin G.A."/>
            <person name="Ye C."/>
            <person name="Zemlickova H."/>
            <person name="Herpay M."/>
            <person name="Grimont P.A."/>
            <person name="Parkhill J."/>
            <person name="Sansonetti P."/>
            <person name="Holt K.E."/>
            <person name="Brisse S."/>
            <person name="Thomson N.R."/>
            <person name="Weill F.X."/>
        </authorList>
    </citation>
    <scope>NUCLEOTIDE SEQUENCE</scope>
    <source>
        <strain evidence="1">80-547</strain>
        <plasmid evidence="1">p80-547</plasmid>
    </source>
</reference>
<dbReference type="PANTHER" id="PTHR30349">
    <property type="entry name" value="PHAGE INTEGRASE-RELATED"/>
    <property type="match status" value="1"/>
</dbReference>
<dbReference type="InterPro" id="IPR013762">
    <property type="entry name" value="Integrase-like_cat_sf"/>
</dbReference>
<dbReference type="GO" id="GO:0006310">
    <property type="term" value="P:DNA recombination"/>
    <property type="evidence" value="ECO:0007669"/>
    <property type="project" value="InterPro"/>
</dbReference>
<dbReference type="GO" id="GO:0015074">
    <property type="term" value="P:DNA integration"/>
    <property type="evidence" value="ECO:0007669"/>
    <property type="project" value="InterPro"/>
</dbReference>
<dbReference type="InterPro" id="IPR011010">
    <property type="entry name" value="DNA_brk_join_enz"/>
</dbReference>
<name>A0A142CLF1_SHIDY</name>
<dbReference type="PROSITE" id="PS51898">
    <property type="entry name" value="TYR_RECOMBINASE"/>
    <property type="match status" value="1"/>
</dbReference>
<dbReference type="Gene3D" id="1.10.443.10">
    <property type="entry name" value="Intergrase catalytic core"/>
    <property type="match status" value="1"/>
</dbReference>
<dbReference type="InterPro" id="IPR050090">
    <property type="entry name" value="Tyrosine_recombinase_XerCD"/>
</dbReference>
<proteinExistence type="predicted"/>
<dbReference type="RefSeq" id="WP_000016982.1">
    <property type="nucleotide sequence ID" value="NZ_JAFIRQ010000061.1"/>
</dbReference>
<dbReference type="EMBL" id="KT754160">
    <property type="protein sequence ID" value="AMQ11396.1"/>
    <property type="molecule type" value="Genomic_DNA"/>
</dbReference>
<dbReference type="AlphaFoldDB" id="A0A142CLF1"/>
<dbReference type="PANTHER" id="PTHR30349:SF90">
    <property type="entry name" value="TYROSINE RECOMBINASE XERD"/>
    <property type="match status" value="1"/>
</dbReference>
<dbReference type="InterPro" id="IPR016423">
    <property type="entry name" value="Resolvase_Rsv"/>
</dbReference>
<dbReference type="Pfam" id="PF00589">
    <property type="entry name" value="Phage_integrase"/>
    <property type="match status" value="1"/>
</dbReference>
<dbReference type="SUPFAM" id="SSF56349">
    <property type="entry name" value="DNA breaking-rejoining enzymes"/>
    <property type="match status" value="1"/>
</dbReference>
<sequence>MSGSVIHSQSAVMVPAVYSAGQPASLPVAIDYPAALALRQMSMVHDELPKYLLAPEVSALLHYVPDLHRKMLLATLWNTGARINEALALTRGDFSLAPPYPFVQLATLKQRTEKAARTAGRMPAGQQTHRLVPLSDSWYVSQLQTMVATLKIPMERRNRRTGRTEKARIWEVTDRTVRTWIGEAVAAAAADGVTFSVPVTPHTFRHSYAMHMLYAGIPLKVLQSLMGHKSISSTEVYTKVFALDVAARHRVQFAMPESDAVAMLKQLS</sequence>
<dbReference type="PIRSF" id="PIRSF004576">
    <property type="entry name" value="Resolvase_Rsv"/>
    <property type="match status" value="1"/>
</dbReference>
<dbReference type="GO" id="GO:0003677">
    <property type="term" value="F:DNA binding"/>
    <property type="evidence" value="ECO:0007669"/>
    <property type="project" value="InterPro"/>
</dbReference>
<dbReference type="InterPro" id="IPR002104">
    <property type="entry name" value="Integrase_catalytic"/>
</dbReference>
<keyword evidence="1" id="KW-0614">Plasmid</keyword>